<keyword evidence="3" id="KW-0238">DNA-binding</keyword>
<dbReference type="PANTHER" id="PTHR30346">
    <property type="entry name" value="TRANSCRIPTIONAL DUAL REGULATOR HCAR-RELATED"/>
    <property type="match status" value="1"/>
</dbReference>
<dbReference type="PROSITE" id="PS50931">
    <property type="entry name" value="HTH_LYSR"/>
    <property type="match status" value="1"/>
</dbReference>
<dbReference type="PANTHER" id="PTHR30346:SF0">
    <property type="entry name" value="HCA OPERON TRANSCRIPTIONAL ACTIVATOR HCAR"/>
    <property type="match status" value="1"/>
</dbReference>
<gene>
    <name evidence="6" type="ORF">EOT10_25645</name>
</gene>
<dbReference type="Proteomes" id="UP000283128">
    <property type="component" value="Unassembled WGS sequence"/>
</dbReference>
<dbReference type="Gene3D" id="3.40.190.10">
    <property type="entry name" value="Periplasmic binding protein-like II"/>
    <property type="match status" value="2"/>
</dbReference>
<evidence type="ECO:0000256" key="2">
    <source>
        <dbReference type="ARBA" id="ARBA00023015"/>
    </source>
</evidence>
<dbReference type="Pfam" id="PF00126">
    <property type="entry name" value="HTH_1"/>
    <property type="match status" value="1"/>
</dbReference>
<dbReference type="SUPFAM" id="SSF53850">
    <property type="entry name" value="Periplasmic binding protein-like II"/>
    <property type="match status" value="1"/>
</dbReference>
<dbReference type="GO" id="GO:0003677">
    <property type="term" value="F:DNA binding"/>
    <property type="evidence" value="ECO:0007669"/>
    <property type="project" value="UniProtKB-KW"/>
</dbReference>
<evidence type="ECO:0000313" key="7">
    <source>
        <dbReference type="Proteomes" id="UP000283128"/>
    </source>
</evidence>
<dbReference type="InterPro" id="IPR036390">
    <property type="entry name" value="WH_DNA-bd_sf"/>
</dbReference>
<proteinExistence type="inferred from homology"/>
<dbReference type="PRINTS" id="PR00039">
    <property type="entry name" value="HTHLYSR"/>
</dbReference>
<name>A0A437PGL2_9ACTN</name>
<keyword evidence="7" id="KW-1185">Reference proteome</keyword>
<evidence type="ECO:0000256" key="3">
    <source>
        <dbReference type="ARBA" id="ARBA00023125"/>
    </source>
</evidence>
<comment type="similarity">
    <text evidence="1">Belongs to the LysR transcriptional regulatory family.</text>
</comment>
<dbReference type="GO" id="GO:0032993">
    <property type="term" value="C:protein-DNA complex"/>
    <property type="evidence" value="ECO:0007669"/>
    <property type="project" value="TreeGrafter"/>
</dbReference>
<accession>A0A437PGL2</accession>
<organism evidence="6 7">
    <name type="scientific">Streptomyces antnestii</name>
    <dbReference type="NCBI Taxonomy" id="2494256"/>
    <lineage>
        <taxon>Bacteria</taxon>
        <taxon>Bacillati</taxon>
        <taxon>Actinomycetota</taxon>
        <taxon>Actinomycetes</taxon>
        <taxon>Kitasatosporales</taxon>
        <taxon>Streptomycetaceae</taxon>
        <taxon>Streptomyces</taxon>
    </lineage>
</organism>
<protein>
    <submittedName>
        <fullName evidence="6">LysR family transcriptional regulator</fullName>
    </submittedName>
</protein>
<sequence>MPTALPLCSAGMSGPHALHSLELRHLRCFLAIAEEGNVTRAAARLRLTQPAVSRTLAALEDALGVRLVDRSTHHLALTPEGRAFQESATAAVAAFEDALDSVRTVRRPLRVGHAWSAAGPYTTPLLRRWRERHPDVPLELLRIDDRTAGLTRGAVDVALLRGPVDAPGLVTELLYTESRVAAVPSDSPLSARAELALADLSAHTIALNPVSGSTALDLWPPADRPTATIIVANTDDWLAAIAGDRAVGVTTTATPGMHPHPGVVYVPLTDAPDLPVVLAWRDGPRHPAVRDLVTLAHEVVPPDATRPTGPTKPTRPRG</sequence>
<dbReference type="FunFam" id="1.10.10.10:FF:000001">
    <property type="entry name" value="LysR family transcriptional regulator"/>
    <property type="match status" value="1"/>
</dbReference>
<dbReference type="CDD" id="cd08414">
    <property type="entry name" value="PBP2_LTTR_aromatics_like"/>
    <property type="match status" value="1"/>
</dbReference>
<dbReference type="InterPro" id="IPR036388">
    <property type="entry name" value="WH-like_DNA-bd_sf"/>
</dbReference>
<feature type="domain" description="HTH lysR-type" evidence="5">
    <location>
        <begin position="21"/>
        <end position="78"/>
    </location>
</feature>
<reference evidence="6 7" key="1">
    <citation type="submission" date="2019-01" db="EMBL/GenBank/DDBJ databases">
        <title>Genome sequences of Streptomyces and Rhizobium isolates collected from root and soil.</title>
        <authorList>
            <person name="Chhettri S."/>
            <person name="Sevigny J.L."/>
            <person name="Sen A."/>
            <person name="Ennis N."/>
            <person name="Tisa L."/>
        </authorList>
    </citation>
    <scope>NUCLEOTIDE SEQUENCE [LARGE SCALE GENOMIC DNA]</scope>
    <source>
        <strain evidence="6 7">San01</strain>
    </source>
</reference>
<keyword evidence="4" id="KW-0804">Transcription</keyword>
<keyword evidence="2" id="KW-0805">Transcription regulation</keyword>
<evidence type="ECO:0000256" key="1">
    <source>
        <dbReference type="ARBA" id="ARBA00009437"/>
    </source>
</evidence>
<dbReference type="Pfam" id="PF03466">
    <property type="entry name" value="LysR_substrate"/>
    <property type="match status" value="1"/>
</dbReference>
<dbReference type="SUPFAM" id="SSF46785">
    <property type="entry name" value="Winged helix' DNA-binding domain"/>
    <property type="match status" value="1"/>
</dbReference>
<dbReference type="OrthoDB" id="3636008at2"/>
<dbReference type="GO" id="GO:0003700">
    <property type="term" value="F:DNA-binding transcription factor activity"/>
    <property type="evidence" value="ECO:0007669"/>
    <property type="project" value="InterPro"/>
</dbReference>
<dbReference type="InterPro" id="IPR005119">
    <property type="entry name" value="LysR_subst-bd"/>
</dbReference>
<dbReference type="Gene3D" id="1.10.10.10">
    <property type="entry name" value="Winged helix-like DNA-binding domain superfamily/Winged helix DNA-binding domain"/>
    <property type="match status" value="1"/>
</dbReference>
<dbReference type="AlphaFoldDB" id="A0A437PGL2"/>
<evidence type="ECO:0000313" key="6">
    <source>
        <dbReference type="EMBL" id="RVU21406.1"/>
    </source>
</evidence>
<dbReference type="InterPro" id="IPR000847">
    <property type="entry name" value="LysR_HTH_N"/>
</dbReference>
<evidence type="ECO:0000259" key="5">
    <source>
        <dbReference type="PROSITE" id="PS50931"/>
    </source>
</evidence>
<evidence type="ECO:0000256" key="4">
    <source>
        <dbReference type="ARBA" id="ARBA00023163"/>
    </source>
</evidence>
<comment type="caution">
    <text evidence="6">The sequence shown here is derived from an EMBL/GenBank/DDBJ whole genome shotgun (WGS) entry which is preliminary data.</text>
</comment>
<dbReference type="EMBL" id="RZYA01000013">
    <property type="protein sequence ID" value="RVU21406.1"/>
    <property type="molecule type" value="Genomic_DNA"/>
</dbReference>